<evidence type="ECO:0000313" key="3">
    <source>
        <dbReference type="EMBL" id="KAK8885185.1"/>
    </source>
</evidence>
<dbReference type="Gene3D" id="2.130.10.30">
    <property type="entry name" value="Regulator of chromosome condensation 1/beta-lactamase-inhibitor protein II"/>
    <property type="match status" value="1"/>
</dbReference>
<reference evidence="3 4" key="1">
    <citation type="submission" date="2024-04" db="EMBL/GenBank/DDBJ databases">
        <title>Tritrichomonas musculus Genome.</title>
        <authorList>
            <person name="Alves-Ferreira E."/>
            <person name="Grigg M."/>
            <person name="Lorenzi H."/>
            <person name="Galac M."/>
        </authorList>
    </citation>
    <scope>NUCLEOTIDE SEQUENCE [LARGE SCALE GENOMIC DNA]</scope>
    <source>
        <strain evidence="3 4">EAF2021</strain>
    </source>
</reference>
<comment type="caution">
    <text evidence="3">The sequence shown here is derived from an EMBL/GenBank/DDBJ whole genome shotgun (WGS) entry which is preliminary data.</text>
</comment>
<protein>
    <submittedName>
        <fullName evidence="3">Protein rcc2</fullName>
    </submittedName>
</protein>
<feature type="region of interest" description="Disordered" evidence="2">
    <location>
        <begin position="318"/>
        <end position="341"/>
    </location>
</feature>
<name>A0ABR2K541_9EUKA</name>
<gene>
    <name evidence="3" type="ORF">M9Y10_044314</name>
</gene>
<feature type="repeat" description="RCC1" evidence="1">
    <location>
        <begin position="84"/>
        <end position="136"/>
    </location>
</feature>
<dbReference type="SUPFAM" id="SSF50985">
    <property type="entry name" value="RCC1/BLIP-II"/>
    <property type="match status" value="1"/>
</dbReference>
<sequence length="341" mass="38155">MITQVPPLAEVLKPIRCSIKIVKPVQIACLENSFIALCTDYALYEFTISNNDIQQFKLIPEVSSISFTYLSGTSNHCIAIAKDGRIYARGQNLYGQLGIGSNKDQGDNFVLLKPFTKNKIVAAFAGYRHSLFLDNQGAVFACGSNEYGELLFKDRSDTIVTSSLPTVITNGAAFCIAGKNLSVVFIGQDPPPNSPNQQVNLKLTNLINMKDKSIVTNEDNKSQKTTKKRTNDKPDIFNLKQQKDINELKQKSNSKFSNVNKNDSMPDIENSIQGDLNDIRKSIHDQNMTLKKLMKENEKQIELIEQINLKVLNLLQGPSHQSKTKNDSDNDVQDENDYDED</sequence>
<keyword evidence="4" id="KW-1185">Reference proteome</keyword>
<feature type="compositionally biased region" description="Basic and acidic residues" evidence="2">
    <location>
        <begin position="229"/>
        <end position="244"/>
    </location>
</feature>
<dbReference type="PROSITE" id="PS50012">
    <property type="entry name" value="RCC1_3"/>
    <property type="match status" value="1"/>
</dbReference>
<dbReference type="InterPro" id="IPR009091">
    <property type="entry name" value="RCC1/BLIP-II"/>
</dbReference>
<evidence type="ECO:0000256" key="1">
    <source>
        <dbReference type="PROSITE-ProRule" id="PRU00235"/>
    </source>
</evidence>
<dbReference type="InterPro" id="IPR000408">
    <property type="entry name" value="Reg_chr_condens"/>
</dbReference>
<feature type="compositionally biased region" description="Acidic residues" evidence="2">
    <location>
        <begin position="329"/>
        <end position="341"/>
    </location>
</feature>
<feature type="region of interest" description="Disordered" evidence="2">
    <location>
        <begin position="214"/>
        <end position="244"/>
    </location>
</feature>
<dbReference type="EMBL" id="JAPFFF010000008">
    <property type="protein sequence ID" value="KAK8885185.1"/>
    <property type="molecule type" value="Genomic_DNA"/>
</dbReference>
<evidence type="ECO:0000256" key="2">
    <source>
        <dbReference type="SAM" id="MobiDB-lite"/>
    </source>
</evidence>
<dbReference type="Pfam" id="PF13540">
    <property type="entry name" value="RCC1_2"/>
    <property type="match status" value="2"/>
</dbReference>
<accession>A0ABR2K541</accession>
<dbReference type="PANTHER" id="PTHR46207:SF1">
    <property type="entry name" value="PROTEIN RCC2"/>
    <property type="match status" value="1"/>
</dbReference>
<dbReference type="PANTHER" id="PTHR46207">
    <property type="entry name" value="PROTEIN RCC2"/>
    <property type="match status" value="1"/>
</dbReference>
<dbReference type="Proteomes" id="UP001470230">
    <property type="component" value="Unassembled WGS sequence"/>
</dbReference>
<organism evidence="3 4">
    <name type="scientific">Tritrichomonas musculus</name>
    <dbReference type="NCBI Taxonomy" id="1915356"/>
    <lineage>
        <taxon>Eukaryota</taxon>
        <taxon>Metamonada</taxon>
        <taxon>Parabasalia</taxon>
        <taxon>Tritrichomonadida</taxon>
        <taxon>Tritrichomonadidae</taxon>
        <taxon>Tritrichomonas</taxon>
    </lineage>
</organism>
<proteinExistence type="predicted"/>
<dbReference type="InterPro" id="IPR028641">
    <property type="entry name" value="RCC2"/>
</dbReference>
<evidence type="ECO:0000313" key="4">
    <source>
        <dbReference type="Proteomes" id="UP001470230"/>
    </source>
</evidence>